<gene>
    <name evidence="1" type="ORF">SAMN05216378_2769</name>
</gene>
<name>A0A1I1YR22_9BACL</name>
<evidence type="ECO:0000313" key="2">
    <source>
        <dbReference type="Proteomes" id="UP000198855"/>
    </source>
</evidence>
<dbReference type="STRING" id="1045775.SAMN05216378_2769"/>
<dbReference type="Proteomes" id="UP000198855">
    <property type="component" value="Unassembled WGS sequence"/>
</dbReference>
<protein>
    <submittedName>
        <fullName evidence="1">Uncharacterized protein</fullName>
    </submittedName>
</protein>
<dbReference type="AlphaFoldDB" id="A0A1I1YR22"/>
<evidence type="ECO:0000313" key="1">
    <source>
        <dbReference type="EMBL" id="SFE21976.1"/>
    </source>
</evidence>
<accession>A0A1I1YR22</accession>
<reference evidence="2" key="1">
    <citation type="submission" date="2016-10" db="EMBL/GenBank/DDBJ databases">
        <authorList>
            <person name="Varghese N."/>
            <person name="Submissions S."/>
        </authorList>
    </citation>
    <scope>NUCLEOTIDE SEQUENCE [LARGE SCALE GENOMIC DNA]</scope>
    <source>
        <strain evidence="2">CGMCC 1.10784</strain>
    </source>
</reference>
<sequence length="94" mass="11324">MLAYQYNNKDLEIVESKNGEDIEFHLQVLDHAEEILPKLKAVRAFFESDDVYTDVLFYIYPNHRYSAIVRPEFYAEFVLQLMKHRLLKRVEWIG</sequence>
<organism evidence="1 2">
    <name type="scientific">Paenibacillus catalpae</name>
    <dbReference type="NCBI Taxonomy" id="1045775"/>
    <lineage>
        <taxon>Bacteria</taxon>
        <taxon>Bacillati</taxon>
        <taxon>Bacillota</taxon>
        <taxon>Bacilli</taxon>
        <taxon>Bacillales</taxon>
        <taxon>Paenibacillaceae</taxon>
        <taxon>Paenibacillus</taxon>
    </lineage>
</organism>
<dbReference type="EMBL" id="FOMT01000002">
    <property type="protein sequence ID" value="SFE21976.1"/>
    <property type="molecule type" value="Genomic_DNA"/>
</dbReference>
<keyword evidence="2" id="KW-1185">Reference proteome</keyword>
<proteinExistence type="predicted"/>